<dbReference type="InterPro" id="IPR036259">
    <property type="entry name" value="MFS_trans_sf"/>
</dbReference>
<dbReference type="AlphaFoldDB" id="A0A0K1P6Z4"/>
<keyword evidence="3" id="KW-1185">Reference proteome</keyword>
<keyword evidence="1" id="KW-1133">Transmembrane helix</keyword>
<dbReference type="EMBL" id="CP012328">
    <property type="protein sequence ID" value="AKU80045.1"/>
    <property type="molecule type" value="Genomic_DNA"/>
</dbReference>
<feature type="transmembrane region" description="Helical" evidence="1">
    <location>
        <begin position="477"/>
        <end position="495"/>
    </location>
</feature>
<dbReference type="Gene3D" id="1.20.1250.20">
    <property type="entry name" value="MFS general substrate transporter like domains"/>
    <property type="match status" value="1"/>
</dbReference>
<evidence type="ECO:0000256" key="1">
    <source>
        <dbReference type="SAM" id="Phobius"/>
    </source>
</evidence>
<gene>
    <name evidence="2" type="ORF">STURON_00799</name>
</gene>
<feature type="transmembrane region" description="Helical" evidence="1">
    <location>
        <begin position="507"/>
        <end position="527"/>
    </location>
</feature>
<feature type="transmembrane region" description="Helical" evidence="1">
    <location>
        <begin position="40"/>
        <end position="67"/>
    </location>
</feature>
<keyword evidence="1" id="KW-0472">Membrane</keyword>
<accession>A0A0K1P6Z4</accession>
<evidence type="ECO:0008006" key="4">
    <source>
        <dbReference type="Google" id="ProtNLM"/>
    </source>
</evidence>
<name>A0A0K1P6Z4_9MOLU</name>
<dbReference type="KEGG" id="stur:STURON_00799"/>
<dbReference type="Proteomes" id="UP000067243">
    <property type="component" value="Chromosome"/>
</dbReference>
<feature type="transmembrane region" description="Helical" evidence="1">
    <location>
        <begin position="143"/>
        <end position="161"/>
    </location>
</feature>
<feature type="transmembrane region" description="Helical" evidence="1">
    <location>
        <begin position="232"/>
        <end position="252"/>
    </location>
</feature>
<feature type="transmembrane region" description="Helical" evidence="1">
    <location>
        <begin position="205"/>
        <end position="226"/>
    </location>
</feature>
<feature type="transmembrane region" description="Helical" evidence="1">
    <location>
        <begin position="330"/>
        <end position="348"/>
    </location>
</feature>
<feature type="transmembrane region" description="Helical" evidence="1">
    <location>
        <begin position="73"/>
        <end position="90"/>
    </location>
</feature>
<dbReference type="OrthoDB" id="388323at2"/>
<dbReference type="PATRIC" id="fig|216946.3.peg.828"/>
<feature type="transmembrane region" description="Helical" evidence="1">
    <location>
        <begin position="264"/>
        <end position="284"/>
    </location>
</feature>
<sequence>MKKFNRSDLIFKITFCALFSAFLTVINLIFYLLPGIEFSFLIIGVLCLIMKADIVFMITICTSFISFLYKTPLFDGISYLLTNLIVFSLFTLTRKHLLKQRWLIFVFFILISMVYHSLIFLLWYSVTDYKQALAIYLSKTIDIHIIFVLYLILPILIFNKIEKVIYKLSSRHLKIINNDYVKYVEIEVSKMNHYSDKKINYNFQMISLVLSMNLLLSFFSFVPFALNKTFNHYYIALILIIPILMLFFTPLWMKLKKKTSNRIVLIHNSIGLLLAIGLTMTSFVLKNNTIAIILLIFGLITFGIFIAGYIPINIEIIKSYCIRTNKKITVNKLLTMIGFLLIPIPFILDNFVNPIYNLTYFMLLSLLIVSIMILNKNIMNEGNVLNVNKEDFKIAFNNKRFMISIFTQNFYMGIEKFFEYGLIFLFLIWFDNNNVSYNLIQDKLYIYIILGYLVNYIGRSFGYLIKVNENNTKSWNYFSNSLYLIAFIILLTFIISNVFINLNNVNLYYKSVLIFSQLLIGFAYIILKRTRNNFYKKILNNENLNGAFILDHVIGNVMFSLIIAILFILFFMLVTINIYTIITLISILLLTSLVMLLINIYIINQKNQNLVQI</sequence>
<evidence type="ECO:0000313" key="3">
    <source>
        <dbReference type="Proteomes" id="UP000067243"/>
    </source>
</evidence>
<evidence type="ECO:0000313" key="2">
    <source>
        <dbReference type="EMBL" id="AKU80045.1"/>
    </source>
</evidence>
<feature type="transmembrane region" description="Helical" evidence="1">
    <location>
        <begin position="12"/>
        <end position="33"/>
    </location>
</feature>
<keyword evidence="1" id="KW-0812">Transmembrane</keyword>
<feature type="transmembrane region" description="Helical" evidence="1">
    <location>
        <begin position="548"/>
        <end position="572"/>
    </location>
</feature>
<feature type="transmembrane region" description="Helical" evidence="1">
    <location>
        <begin position="290"/>
        <end position="310"/>
    </location>
</feature>
<feature type="transmembrane region" description="Helical" evidence="1">
    <location>
        <begin position="354"/>
        <end position="374"/>
    </location>
</feature>
<dbReference type="RefSeq" id="WP_075048620.1">
    <property type="nucleotide sequence ID" value="NZ_CP012328.1"/>
</dbReference>
<feature type="transmembrane region" description="Helical" evidence="1">
    <location>
        <begin position="102"/>
        <end position="123"/>
    </location>
</feature>
<proteinExistence type="predicted"/>
<feature type="transmembrane region" description="Helical" evidence="1">
    <location>
        <begin position="578"/>
        <end position="603"/>
    </location>
</feature>
<feature type="transmembrane region" description="Helical" evidence="1">
    <location>
        <begin position="444"/>
        <end position="465"/>
    </location>
</feature>
<feature type="transmembrane region" description="Helical" evidence="1">
    <location>
        <begin position="409"/>
        <end position="429"/>
    </location>
</feature>
<organism evidence="2 3">
    <name type="scientific">Spiroplasma turonicum</name>
    <dbReference type="NCBI Taxonomy" id="216946"/>
    <lineage>
        <taxon>Bacteria</taxon>
        <taxon>Bacillati</taxon>
        <taxon>Mycoplasmatota</taxon>
        <taxon>Mollicutes</taxon>
        <taxon>Entomoplasmatales</taxon>
        <taxon>Spiroplasmataceae</taxon>
        <taxon>Spiroplasma</taxon>
    </lineage>
</organism>
<protein>
    <recommendedName>
        <fullName evidence="4">Transmembrane protein</fullName>
    </recommendedName>
</protein>
<reference evidence="2 3" key="1">
    <citation type="journal article" date="2015" name="Genome Announc.">
        <title>Complete Genome Sequence of Spiroplasma turonicum Strain Tab4cT, a Parasite of a Horse Fly, Haematopota sp. (Diptera: Tabanidae).</title>
        <authorList>
            <person name="Davis R.E."/>
            <person name="Shao J."/>
            <person name="Zhao Y."/>
            <person name="Gasparich G.E."/>
            <person name="Gaynor B.J."/>
            <person name="Donofrio N."/>
        </authorList>
    </citation>
    <scope>NUCLEOTIDE SEQUENCE [LARGE SCALE GENOMIC DNA]</scope>
    <source>
        <strain evidence="2 3">Tab4c</strain>
    </source>
</reference>